<comment type="similarity">
    <text evidence="2">Belongs to the ribonucleoside diphosphate reductase small chain family.</text>
</comment>
<proteinExistence type="inferred from homology"/>
<dbReference type="InterPro" id="IPR000358">
    <property type="entry name" value="RNR_small_fam"/>
</dbReference>
<keyword evidence="8" id="KW-1185">Reference proteome</keyword>
<dbReference type="OrthoDB" id="4477at10239"/>
<evidence type="ECO:0000313" key="7">
    <source>
        <dbReference type="EMBL" id="ATW58016.1"/>
    </source>
</evidence>
<evidence type="ECO:0000256" key="3">
    <source>
        <dbReference type="ARBA" id="ARBA00012274"/>
    </source>
</evidence>
<dbReference type="PANTHER" id="PTHR23409">
    <property type="entry name" value="RIBONUCLEOSIDE-DIPHOSPHATE REDUCTASE SMALL CHAIN"/>
    <property type="match status" value="1"/>
</dbReference>
<dbReference type="Gene3D" id="1.10.620.20">
    <property type="entry name" value="Ribonucleotide Reductase, subunit A"/>
    <property type="match status" value="1"/>
</dbReference>
<gene>
    <name evidence="7" type="primary">nrdB</name>
    <name evidence="7" type="ORF">CNR34_00083</name>
</gene>
<keyword evidence="5" id="KW-0560">Oxidoreductase</keyword>
<dbReference type="GO" id="GO:0004748">
    <property type="term" value="F:ribonucleoside-diphosphate reductase activity, thioredoxin disulfide as acceptor"/>
    <property type="evidence" value="ECO:0007669"/>
    <property type="project" value="UniProtKB-EC"/>
</dbReference>
<evidence type="ECO:0000313" key="8">
    <source>
        <dbReference type="Proteomes" id="UP000241592"/>
    </source>
</evidence>
<evidence type="ECO:0000256" key="4">
    <source>
        <dbReference type="ARBA" id="ARBA00022723"/>
    </source>
</evidence>
<name>A0A2H4P762_9CAUD</name>
<reference evidence="7 8" key="1">
    <citation type="submission" date="2017-09" db="EMBL/GenBank/DDBJ databases">
        <authorList>
            <person name="Ehlers B."/>
            <person name="Leendertz F.H."/>
        </authorList>
    </citation>
    <scope>NUCLEOTIDE SEQUENCE [LARGE SCALE GENOMIC DNA]</scope>
</reference>
<comment type="cofactor">
    <cofactor evidence="1">
        <name>Fe cation</name>
        <dbReference type="ChEBI" id="CHEBI:24875"/>
    </cofactor>
</comment>
<protein>
    <recommendedName>
        <fullName evidence="3">ribonucleoside-diphosphate reductase</fullName>
        <ecNumber evidence="3">1.17.4.1</ecNumber>
    </recommendedName>
</protein>
<sequence length="338" mass="39028">MSVIITPQERALKVINNRRVILGEMDELMAPSPKKYSLPLEIMEKGLRDDWKHWHVNLVDDLAHFREFDKKTQRSVQMNLGFLSNLDGIQLGTLANNIQAHITCPEYRMAITRQAMEELTHVLTYDRMITSLDMDPIETYNLFMTDEVLEIKNKHIIKMANLLGNDFTGENFVRAIVANQALEGVYFQIGFKRFYILHKRGKMGGCAQNIRYIQRDEASHLRLFNAMWHDVRRENPELFTPEVLKDCGEILRVAGEMEMTWNRHVNQGGQLGITDEISDGSIMFGTNGVARAVGLPTPFPHVTKDPLAWTDAYLNEHGIETNFFEQRVVEYEDKGLEW</sequence>
<dbReference type="KEGG" id="vg:40097406"/>
<dbReference type="GeneID" id="40097406"/>
<dbReference type="Pfam" id="PF00268">
    <property type="entry name" value="Ribonuc_red_sm"/>
    <property type="match status" value="1"/>
</dbReference>
<dbReference type="GO" id="GO:0009263">
    <property type="term" value="P:deoxyribonucleotide biosynthetic process"/>
    <property type="evidence" value="ECO:0007669"/>
    <property type="project" value="InterPro"/>
</dbReference>
<keyword evidence="6" id="KW-0408">Iron</keyword>
<dbReference type="UniPathway" id="UPA00326"/>
<keyword evidence="4" id="KW-0479">Metal-binding</keyword>
<dbReference type="GO" id="GO:0046872">
    <property type="term" value="F:metal ion binding"/>
    <property type="evidence" value="ECO:0007669"/>
    <property type="project" value="UniProtKB-KW"/>
</dbReference>
<dbReference type="EC" id="1.17.4.1" evidence="3"/>
<organism evidence="7 8">
    <name type="scientific">Pseudomonas phage nickie</name>
    <dbReference type="NCBI Taxonomy" id="2048977"/>
    <lineage>
        <taxon>Viruses</taxon>
        <taxon>Duplodnaviria</taxon>
        <taxon>Heunggongvirae</taxon>
        <taxon>Uroviricota</taxon>
        <taxon>Caudoviricetes</taxon>
        <taxon>Nickievirus</taxon>
        <taxon>Nickievirus nickie</taxon>
    </lineage>
</organism>
<dbReference type="InterPro" id="IPR012348">
    <property type="entry name" value="RNR-like"/>
</dbReference>
<dbReference type="InterPro" id="IPR009078">
    <property type="entry name" value="Ferritin-like_SF"/>
</dbReference>
<dbReference type="CDD" id="cd01049">
    <property type="entry name" value="RNRR2"/>
    <property type="match status" value="1"/>
</dbReference>
<dbReference type="SUPFAM" id="SSF47240">
    <property type="entry name" value="Ferritin-like"/>
    <property type="match status" value="1"/>
</dbReference>
<evidence type="ECO:0000256" key="6">
    <source>
        <dbReference type="ARBA" id="ARBA00023004"/>
    </source>
</evidence>
<evidence type="ECO:0000256" key="5">
    <source>
        <dbReference type="ARBA" id="ARBA00023002"/>
    </source>
</evidence>
<accession>A0A2H4P762</accession>
<dbReference type="RefSeq" id="YP_009620750.1">
    <property type="nucleotide sequence ID" value="NC_042091.1"/>
</dbReference>
<dbReference type="EMBL" id="MG018927">
    <property type="protein sequence ID" value="ATW58016.1"/>
    <property type="molecule type" value="Genomic_DNA"/>
</dbReference>
<evidence type="ECO:0000256" key="1">
    <source>
        <dbReference type="ARBA" id="ARBA00001962"/>
    </source>
</evidence>
<dbReference type="InterPro" id="IPR033909">
    <property type="entry name" value="RNR_small"/>
</dbReference>
<dbReference type="PANTHER" id="PTHR23409:SF18">
    <property type="entry name" value="RIBONUCLEOSIDE-DIPHOSPHATE REDUCTASE SUBUNIT M2"/>
    <property type="match status" value="1"/>
</dbReference>
<evidence type="ECO:0000256" key="2">
    <source>
        <dbReference type="ARBA" id="ARBA00009303"/>
    </source>
</evidence>
<dbReference type="Proteomes" id="UP000241592">
    <property type="component" value="Segment"/>
</dbReference>